<comment type="function">
    <text evidence="3 14 16">Endonuclease that specifically degrades the RNA of RNA-DNA hybrids.</text>
</comment>
<evidence type="ECO:0000256" key="4">
    <source>
        <dbReference type="ARBA" id="ARBA00004496"/>
    </source>
</evidence>
<dbReference type="PROSITE" id="PS51975">
    <property type="entry name" value="RNASE_H_2"/>
    <property type="match status" value="1"/>
</dbReference>
<comment type="catalytic activity">
    <reaction evidence="1 14 15 16">
        <text>Endonucleolytic cleavage to 5'-phosphomonoester.</text>
        <dbReference type="EC" id="3.1.26.4"/>
    </reaction>
</comment>
<gene>
    <name evidence="14" type="primary">rnhB</name>
    <name evidence="18" type="ORF">NC799_05735</name>
</gene>
<dbReference type="EMBL" id="JAMQKC010000003">
    <property type="protein sequence ID" value="MDC3416412.1"/>
    <property type="molecule type" value="Genomic_DNA"/>
</dbReference>
<evidence type="ECO:0000256" key="5">
    <source>
        <dbReference type="ARBA" id="ARBA00007383"/>
    </source>
</evidence>
<comment type="similarity">
    <text evidence="5 14 16">Belongs to the RNase HII family.</text>
</comment>
<comment type="subcellular location">
    <subcellularLocation>
        <location evidence="4 14">Cytoplasm</location>
    </subcellularLocation>
</comment>
<dbReference type="AlphaFoldDB" id="A0A9X3WBS9"/>
<dbReference type="PANTHER" id="PTHR10954">
    <property type="entry name" value="RIBONUCLEASE H2 SUBUNIT A"/>
    <property type="match status" value="1"/>
</dbReference>
<dbReference type="InterPro" id="IPR012337">
    <property type="entry name" value="RNaseH-like_sf"/>
</dbReference>
<evidence type="ECO:0000256" key="13">
    <source>
        <dbReference type="ARBA" id="ARBA00023211"/>
    </source>
</evidence>
<evidence type="ECO:0000313" key="18">
    <source>
        <dbReference type="EMBL" id="MDC3416412.1"/>
    </source>
</evidence>
<feature type="binding site" evidence="14 15">
    <location>
        <position position="78"/>
    </location>
    <ligand>
        <name>a divalent metal cation</name>
        <dbReference type="ChEBI" id="CHEBI:60240"/>
    </ligand>
</feature>
<dbReference type="HAMAP" id="MF_00052_B">
    <property type="entry name" value="RNase_HII_B"/>
    <property type="match status" value="1"/>
</dbReference>
<comment type="cofactor">
    <cofactor evidence="14 15">
        <name>Mn(2+)</name>
        <dbReference type="ChEBI" id="CHEBI:29035"/>
    </cofactor>
    <cofactor evidence="14 15">
        <name>Mg(2+)</name>
        <dbReference type="ChEBI" id="CHEBI:18420"/>
    </cofactor>
    <text evidence="14 15">Manganese or magnesium. Binds 1 divalent metal ion per monomer in the absence of substrate. May bind a second metal ion after substrate binding.</text>
</comment>
<dbReference type="Pfam" id="PF01351">
    <property type="entry name" value="RNase_HII"/>
    <property type="match status" value="1"/>
</dbReference>
<dbReference type="NCBIfam" id="NF000595">
    <property type="entry name" value="PRK00015.1-3"/>
    <property type="match status" value="1"/>
</dbReference>
<evidence type="ECO:0000256" key="3">
    <source>
        <dbReference type="ARBA" id="ARBA00004065"/>
    </source>
</evidence>
<feature type="binding site" evidence="14 15">
    <location>
        <position position="170"/>
    </location>
    <ligand>
        <name>a divalent metal cation</name>
        <dbReference type="ChEBI" id="CHEBI:60240"/>
    </ligand>
</feature>
<proteinExistence type="inferred from homology"/>
<dbReference type="InterPro" id="IPR001352">
    <property type="entry name" value="RNase_HII/HIII"/>
</dbReference>
<evidence type="ECO:0000256" key="11">
    <source>
        <dbReference type="ARBA" id="ARBA00022759"/>
    </source>
</evidence>
<dbReference type="GO" id="GO:0003723">
    <property type="term" value="F:RNA binding"/>
    <property type="evidence" value="ECO:0007669"/>
    <property type="project" value="UniProtKB-UniRule"/>
</dbReference>
<dbReference type="Proteomes" id="UP001145069">
    <property type="component" value="Unassembled WGS sequence"/>
</dbReference>
<dbReference type="GO" id="GO:0005737">
    <property type="term" value="C:cytoplasm"/>
    <property type="evidence" value="ECO:0007669"/>
    <property type="project" value="UniProtKB-SubCell"/>
</dbReference>
<evidence type="ECO:0000256" key="15">
    <source>
        <dbReference type="PROSITE-ProRule" id="PRU01319"/>
    </source>
</evidence>
<evidence type="ECO:0000256" key="12">
    <source>
        <dbReference type="ARBA" id="ARBA00022801"/>
    </source>
</evidence>
<name>A0A9X3WBS9_9BACI</name>
<keyword evidence="9 14" id="KW-0540">Nuclease</keyword>
<reference evidence="18" key="1">
    <citation type="submission" date="2022-06" db="EMBL/GenBank/DDBJ databases">
        <title>Aquibacillus sp. a new bacterium isolated from soil saline samples.</title>
        <authorList>
            <person name="Galisteo C."/>
            <person name="De La Haba R."/>
            <person name="Sanchez-Porro C."/>
            <person name="Ventosa A."/>
        </authorList>
    </citation>
    <scope>NUCLEOTIDE SEQUENCE</scope>
    <source>
        <strain evidence="18">3ASR75-54</strain>
    </source>
</reference>
<sequence>MWKERTIADIKKALLSQTLPVNEINELKSDTRIGVQKLVTQYEKMREKKEQEHTRFLDMMQFEQAQYEIGNIYVAGIDEAGRGPLAGPVVAAAVILPQDFYLAGLNDSKQIRQVQREKFYDEITRQAVSYGISMIHNDEIDAINIYQATKKTMKKAIQLLDPTPDHVLIDAVPLDDLPCTSKSIVKGDQLSVSIAAASILAKVTRDRWMAEIDQVYPVYHFASNKGYGTKDHLDAIEQFGICPYHRTSFEPIHTLTKR</sequence>
<evidence type="ECO:0000313" key="19">
    <source>
        <dbReference type="Proteomes" id="UP001145069"/>
    </source>
</evidence>
<dbReference type="InterPro" id="IPR022898">
    <property type="entry name" value="RNase_HII"/>
</dbReference>
<keyword evidence="13 14" id="KW-0464">Manganese</keyword>
<evidence type="ECO:0000256" key="10">
    <source>
        <dbReference type="ARBA" id="ARBA00022723"/>
    </source>
</evidence>
<dbReference type="GO" id="GO:0006298">
    <property type="term" value="P:mismatch repair"/>
    <property type="evidence" value="ECO:0007669"/>
    <property type="project" value="TreeGrafter"/>
</dbReference>
<evidence type="ECO:0000256" key="8">
    <source>
        <dbReference type="ARBA" id="ARBA00022490"/>
    </source>
</evidence>
<dbReference type="GO" id="GO:0043137">
    <property type="term" value="P:DNA replication, removal of RNA primer"/>
    <property type="evidence" value="ECO:0007669"/>
    <property type="project" value="TreeGrafter"/>
</dbReference>
<comment type="caution">
    <text evidence="18">The sequence shown here is derived from an EMBL/GenBank/DDBJ whole genome shotgun (WGS) entry which is preliminary data.</text>
</comment>
<evidence type="ECO:0000256" key="16">
    <source>
        <dbReference type="RuleBase" id="RU003515"/>
    </source>
</evidence>
<dbReference type="SUPFAM" id="SSF53098">
    <property type="entry name" value="Ribonuclease H-like"/>
    <property type="match status" value="1"/>
</dbReference>
<keyword evidence="10 14" id="KW-0479">Metal-binding</keyword>
<keyword evidence="19" id="KW-1185">Reference proteome</keyword>
<feature type="binding site" evidence="14 15">
    <location>
        <position position="79"/>
    </location>
    <ligand>
        <name>a divalent metal cation</name>
        <dbReference type="ChEBI" id="CHEBI:60240"/>
    </ligand>
</feature>
<feature type="domain" description="RNase H type-2" evidence="17">
    <location>
        <begin position="72"/>
        <end position="258"/>
    </location>
</feature>
<dbReference type="GO" id="GO:0032299">
    <property type="term" value="C:ribonuclease H2 complex"/>
    <property type="evidence" value="ECO:0007669"/>
    <property type="project" value="TreeGrafter"/>
</dbReference>
<keyword evidence="8 14" id="KW-0963">Cytoplasm</keyword>
<dbReference type="FunFam" id="3.30.420.10:FF:000006">
    <property type="entry name" value="Ribonuclease HII"/>
    <property type="match status" value="1"/>
</dbReference>
<dbReference type="InterPro" id="IPR036397">
    <property type="entry name" value="RNaseH_sf"/>
</dbReference>
<dbReference type="GO" id="GO:0030145">
    <property type="term" value="F:manganese ion binding"/>
    <property type="evidence" value="ECO:0007669"/>
    <property type="project" value="UniProtKB-UniRule"/>
</dbReference>
<protein>
    <recommendedName>
        <fullName evidence="7 14">Ribonuclease HII</fullName>
        <shortName evidence="14">RNase HII</shortName>
        <ecNumber evidence="6 14">3.1.26.4</ecNumber>
    </recommendedName>
</protein>
<dbReference type="RefSeq" id="WP_272445416.1">
    <property type="nucleotide sequence ID" value="NZ_JAMQKC010000003.1"/>
</dbReference>
<evidence type="ECO:0000259" key="17">
    <source>
        <dbReference type="PROSITE" id="PS51975"/>
    </source>
</evidence>
<dbReference type="InterPro" id="IPR024567">
    <property type="entry name" value="RNase_HII/HIII_dom"/>
</dbReference>
<keyword evidence="11 14" id="KW-0255">Endonuclease</keyword>
<dbReference type="EC" id="3.1.26.4" evidence="6 14"/>
<accession>A0A9X3WBS9</accession>
<comment type="cofactor">
    <cofactor evidence="2">
        <name>Mg(2+)</name>
        <dbReference type="ChEBI" id="CHEBI:18420"/>
    </cofactor>
</comment>
<dbReference type="NCBIfam" id="NF000594">
    <property type="entry name" value="PRK00015.1-1"/>
    <property type="match status" value="1"/>
</dbReference>
<dbReference type="CDD" id="cd07182">
    <property type="entry name" value="RNase_HII_bacteria_HII_like"/>
    <property type="match status" value="1"/>
</dbReference>
<evidence type="ECO:0000256" key="6">
    <source>
        <dbReference type="ARBA" id="ARBA00012180"/>
    </source>
</evidence>
<evidence type="ECO:0000256" key="7">
    <source>
        <dbReference type="ARBA" id="ARBA00019179"/>
    </source>
</evidence>
<evidence type="ECO:0000256" key="14">
    <source>
        <dbReference type="HAMAP-Rule" id="MF_00052"/>
    </source>
</evidence>
<evidence type="ECO:0000256" key="9">
    <source>
        <dbReference type="ARBA" id="ARBA00022722"/>
    </source>
</evidence>
<evidence type="ECO:0000256" key="2">
    <source>
        <dbReference type="ARBA" id="ARBA00001946"/>
    </source>
</evidence>
<dbReference type="GO" id="GO:0004523">
    <property type="term" value="F:RNA-DNA hybrid ribonuclease activity"/>
    <property type="evidence" value="ECO:0007669"/>
    <property type="project" value="UniProtKB-UniRule"/>
</dbReference>
<dbReference type="Gene3D" id="3.30.420.10">
    <property type="entry name" value="Ribonuclease H-like superfamily/Ribonuclease H"/>
    <property type="match status" value="1"/>
</dbReference>
<dbReference type="PANTHER" id="PTHR10954:SF18">
    <property type="entry name" value="RIBONUCLEASE HII"/>
    <property type="match status" value="1"/>
</dbReference>
<organism evidence="18 19">
    <name type="scientific">Aquibacillus salsiterrae</name>
    <dbReference type="NCBI Taxonomy" id="2950439"/>
    <lineage>
        <taxon>Bacteria</taxon>
        <taxon>Bacillati</taxon>
        <taxon>Bacillota</taxon>
        <taxon>Bacilli</taxon>
        <taxon>Bacillales</taxon>
        <taxon>Bacillaceae</taxon>
        <taxon>Aquibacillus</taxon>
    </lineage>
</organism>
<evidence type="ECO:0000256" key="1">
    <source>
        <dbReference type="ARBA" id="ARBA00000077"/>
    </source>
</evidence>
<keyword evidence="12 14" id="KW-0378">Hydrolase</keyword>